<gene>
    <name evidence="2" type="ORF">JOC58_002780</name>
</gene>
<keyword evidence="3" id="KW-1185">Reference proteome</keyword>
<dbReference type="Proteomes" id="UP001185028">
    <property type="component" value="Unassembled WGS sequence"/>
</dbReference>
<keyword evidence="1" id="KW-0812">Transmembrane</keyword>
<sequence>MSTLLKSRKILFNLIINGLIPWLGYVWLAPHIGSVLALSIVMMIPLIDNLIHLARHRKMDVFNGLMLAGFVLSLVMVLMGGSEKLLLMRESLVTVVIGLAFLGSLLLKRPLIYHMASRFSKGVDPERNWEYPYFRQVMRRLTLLWGVALVVEAGLKLMLINVLSTSQMLAISSPLFYAVIGLAIVGTIVYKRRAGVHMKQLKQHREQFA</sequence>
<feature type="transmembrane region" description="Helical" evidence="1">
    <location>
        <begin position="143"/>
        <end position="163"/>
    </location>
</feature>
<evidence type="ECO:0000313" key="3">
    <source>
        <dbReference type="Proteomes" id="UP001185028"/>
    </source>
</evidence>
<dbReference type="EMBL" id="JAVDQH010000010">
    <property type="protein sequence ID" value="MDR6244883.1"/>
    <property type="molecule type" value="Genomic_DNA"/>
</dbReference>
<comment type="caution">
    <text evidence="2">The sequence shown here is derived from an EMBL/GenBank/DDBJ whole genome shotgun (WGS) entry which is preliminary data.</text>
</comment>
<feature type="transmembrane region" description="Helical" evidence="1">
    <location>
        <begin position="12"/>
        <end position="29"/>
    </location>
</feature>
<feature type="transmembrane region" description="Helical" evidence="1">
    <location>
        <begin position="61"/>
        <end position="80"/>
    </location>
</feature>
<feature type="transmembrane region" description="Helical" evidence="1">
    <location>
        <begin position="86"/>
        <end position="107"/>
    </location>
</feature>
<dbReference type="RefSeq" id="WP_188774504.1">
    <property type="nucleotide sequence ID" value="NZ_BMMB01000002.1"/>
</dbReference>
<evidence type="ECO:0000313" key="2">
    <source>
        <dbReference type="EMBL" id="MDR6244883.1"/>
    </source>
</evidence>
<organism evidence="2 3">
    <name type="scientific">Paenibacillus hunanensis</name>
    <dbReference type="NCBI Taxonomy" id="539262"/>
    <lineage>
        <taxon>Bacteria</taxon>
        <taxon>Bacillati</taxon>
        <taxon>Bacillota</taxon>
        <taxon>Bacilli</taxon>
        <taxon>Bacillales</taxon>
        <taxon>Paenibacillaceae</taxon>
        <taxon>Paenibacillus</taxon>
    </lineage>
</organism>
<feature type="transmembrane region" description="Helical" evidence="1">
    <location>
        <begin position="169"/>
        <end position="190"/>
    </location>
</feature>
<keyword evidence="1" id="KW-1133">Transmembrane helix</keyword>
<protein>
    <submittedName>
        <fullName evidence="2">Membrane protein</fullName>
    </submittedName>
</protein>
<reference evidence="2 3" key="1">
    <citation type="submission" date="2023-07" db="EMBL/GenBank/DDBJ databases">
        <title>Genomic Encyclopedia of Type Strains, Phase IV (KMG-IV): sequencing the most valuable type-strain genomes for metagenomic binning, comparative biology and taxonomic classification.</title>
        <authorList>
            <person name="Goeker M."/>
        </authorList>
    </citation>
    <scope>NUCLEOTIDE SEQUENCE [LARGE SCALE GENOMIC DNA]</scope>
    <source>
        <strain evidence="2 3">DSM 22170</strain>
    </source>
</reference>
<keyword evidence="1" id="KW-0472">Membrane</keyword>
<feature type="transmembrane region" description="Helical" evidence="1">
    <location>
        <begin position="35"/>
        <end position="54"/>
    </location>
</feature>
<proteinExistence type="predicted"/>
<accession>A0ABU1J326</accession>
<dbReference type="NCBIfam" id="NF041646">
    <property type="entry name" value="VC0807_fam"/>
    <property type="match status" value="1"/>
</dbReference>
<name>A0ABU1J326_9BACL</name>
<evidence type="ECO:0000256" key="1">
    <source>
        <dbReference type="SAM" id="Phobius"/>
    </source>
</evidence>